<organism evidence="1 2">
    <name type="scientific">Halteria grandinella</name>
    <dbReference type="NCBI Taxonomy" id="5974"/>
    <lineage>
        <taxon>Eukaryota</taxon>
        <taxon>Sar</taxon>
        <taxon>Alveolata</taxon>
        <taxon>Ciliophora</taxon>
        <taxon>Intramacronucleata</taxon>
        <taxon>Spirotrichea</taxon>
        <taxon>Stichotrichia</taxon>
        <taxon>Sporadotrichida</taxon>
        <taxon>Halteriidae</taxon>
        <taxon>Halteria</taxon>
    </lineage>
</organism>
<proteinExistence type="predicted"/>
<keyword evidence="2" id="KW-1185">Reference proteome</keyword>
<accession>A0A8J8T4J2</accession>
<gene>
    <name evidence="1" type="ORF">FGO68_gene10312</name>
</gene>
<evidence type="ECO:0000313" key="2">
    <source>
        <dbReference type="Proteomes" id="UP000785679"/>
    </source>
</evidence>
<comment type="caution">
    <text evidence="1">The sequence shown here is derived from an EMBL/GenBank/DDBJ whole genome shotgun (WGS) entry which is preliminary data.</text>
</comment>
<evidence type="ECO:0000313" key="1">
    <source>
        <dbReference type="EMBL" id="TNV81949.1"/>
    </source>
</evidence>
<sequence>MLNFELDEFLTQFNEQIDQINKYQKIAKINFGKTTYETDHLNLDQYYFLVCFPTLCNCEHYLLLNQPNQRYRDILSVIYLYTQYLWKFLKSILEFSVHQQQ</sequence>
<name>A0A8J8T4J2_HALGN</name>
<protein>
    <submittedName>
        <fullName evidence="1">Uncharacterized protein</fullName>
    </submittedName>
</protein>
<dbReference type="Proteomes" id="UP000785679">
    <property type="component" value="Unassembled WGS sequence"/>
</dbReference>
<dbReference type="EMBL" id="RRYP01005540">
    <property type="protein sequence ID" value="TNV81949.1"/>
    <property type="molecule type" value="Genomic_DNA"/>
</dbReference>
<dbReference type="AlphaFoldDB" id="A0A8J8T4J2"/>
<reference evidence="1" key="1">
    <citation type="submission" date="2019-06" db="EMBL/GenBank/DDBJ databases">
        <authorList>
            <person name="Zheng W."/>
        </authorList>
    </citation>
    <scope>NUCLEOTIDE SEQUENCE</scope>
    <source>
        <strain evidence="1">QDHG01</strain>
    </source>
</reference>